<dbReference type="FunFam" id="3.40.50.300:FF:001447">
    <property type="entry name" value="Ras-related protein Rab-1B"/>
    <property type="match status" value="1"/>
</dbReference>
<dbReference type="SMART" id="SM00175">
    <property type="entry name" value="RAB"/>
    <property type="match status" value="1"/>
</dbReference>
<dbReference type="InterPro" id="IPR020849">
    <property type="entry name" value="Small_GTPase_Ras-type"/>
</dbReference>
<dbReference type="SMART" id="SM00173">
    <property type="entry name" value="RAS"/>
    <property type="match status" value="1"/>
</dbReference>
<dbReference type="Proteomes" id="UP000006671">
    <property type="component" value="Unassembled WGS sequence"/>
</dbReference>
<organism evidence="4">
    <name type="scientific">Naegleria gruberi</name>
    <name type="common">Amoeba</name>
    <dbReference type="NCBI Taxonomy" id="5762"/>
    <lineage>
        <taxon>Eukaryota</taxon>
        <taxon>Discoba</taxon>
        <taxon>Heterolobosea</taxon>
        <taxon>Tetramitia</taxon>
        <taxon>Eutetramitia</taxon>
        <taxon>Vahlkampfiidae</taxon>
        <taxon>Naegleria</taxon>
    </lineage>
</organism>
<dbReference type="VEuPathDB" id="AmoebaDB:NAEGRDRAFT_60775"/>
<dbReference type="GO" id="GO:0003924">
    <property type="term" value="F:GTPase activity"/>
    <property type="evidence" value="ECO:0007669"/>
    <property type="project" value="InterPro"/>
</dbReference>
<reference evidence="3 4" key="1">
    <citation type="journal article" date="2010" name="Cell">
        <title>The genome of Naegleria gruberi illuminates early eukaryotic versatility.</title>
        <authorList>
            <person name="Fritz-Laylin L.K."/>
            <person name="Prochnik S.E."/>
            <person name="Ginger M.L."/>
            <person name="Dacks J.B."/>
            <person name="Carpenter M.L."/>
            <person name="Field M.C."/>
            <person name="Kuo A."/>
            <person name="Paredez A."/>
            <person name="Chapman J."/>
            <person name="Pham J."/>
            <person name="Shu S."/>
            <person name="Neupane R."/>
            <person name="Cipriano M."/>
            <person name="Mancuso J."/>
            <person name="Tu H."/>
            <person name="Salamov A."/>
            <person name="Lindquist E."/>
            <person name="Shapiro H."/>
            <person name="Lucas S."/>
            <person name="Grigoriev I.V."/>
            <person name="Cande W.Z."/>
            <person name="Fulton C."/>
            <person name="Rokhsar D.S."/>
            <person name="Dawson S.C."/>
        </authorList>
    </citation>
    <scope>NUCLEOTIDE SEQUENCE [LARGE SCALE GENOMIC DNA]</scope>
    <source>
        <strain evidence="3 4">NEG-M</strain>
    </source>
</reference>
<dbReference type="STRING" id="5762.D2VMD8"/>
<dbReference type="Gene3D" id="3.40.50.300">
    <property type="entry name" value="P-loop containing nucleotide triphosphate hydrolases"/>
    <property type="match status" value="1"/>
</dbReference>
<dbReference type="GO" id="GO:0005525">
    <property type="term" value="F:GTP binding"/>
    <property type="evidence" value="ECO:0007669"/>
    <property type="project" value="UniProtKB-KW"/>
</dbReference>
<dbReference type="KEGG" id="ngr:NAEGRDRAFT_60775"/>
<evidence type="ECO:0000313" key="4">
    <source>
        <dbReference type="Proteomes" id="UP000006671"/>
    </source>
</evidence>
<keyword evidence="2" id="KW-0342">GTP-binding</keyword>
<dbReference type="GeneID" id="8851585"/>
<dbReference type="OMA" id="EYCLEIR"/>
<dbReference type="PROSITE" id="PS51419">
    <property type="entry name" value="RAB"/>
    <property type="match status" value="1"/>
</dbReference>
<dbReference type="AlphaFoldDB" id="D2VMD8"/>
<name>D2VMD8_NAEGR</name>
<accession>D2VMD8</accession>
<dbReference type="PRINTS" id="PR00449">
    <property type="entry name" value="RASTRNSFRMNG"/>
</dbReference>
<dbReference type="InterPro" id="IPR001806">
    <property type="entry name" value="Small_GTPase"/>
</dbReference>
<dbReference type="PANTHER" id="PTHR24070">
    <property type="entry name" value="RAS, DI-RAS, AND RHEB FAMILY MEMBERS OF SMALL GTPASE SUPERFAMILY"/>
    <property type="match status" value="1"/>
</dbReference>
<evidence type="ECO:0000313" key="3">
    <source>
        <dbReference type="EMBL" id="EFC41971.1"/>
    </source>
</evidence>
<dbReference type="GO" id="GO:0007165">
    <property type="term" value="P:signal transduction"/>
    <property type="evidence" value="ECO:0007669"/>
    <property type="project" value="InterPro"/>
</dbReference>
<dbReference type="SUPFAM" id="SSF52540">
    <property type="entry name" value="P-loop containing nucleoside triphosphate hydrolases"/>
    <property type="match status" value="1"/>
</dbReference>
<keyword evidence="4" id="KW-1185">Reference proteome</keyword>
<dbReference type="EMBL" id="GG738882">
    <property type="protein sequence ID" value="EFC41971.1"/>
    <property type="molecule type" value="Genomic_DNA"/>
</dbReference>
<proteinExistence type="predicted"/>
<evidence type="ECO:0000256" key="1">
    <source>
        <dbReference type="ARBA" id="ARBA00022741"/>
    </source>
</evidence>
<dbReference type="NCBIfam" id="TIGR00231">
    <property type="entry name" value="small_GTP"/>
    <property type="match status" value="1"/>
</dbReference>
<sequence>MPPKKDKAPELPIVVMGSGAVGKSCLAVQYQHSIFEEHDYDPTIEDNHRKEEELADGRTYCLNIRDTAGEPEFIGLLENAIEEGEGFMIVYSIIDKRSFEEVVGFMELIQKKKGGEEVPIMLVGNKCDCESERVTTTEQGQSLAKHYGITFFETSAKTGEQVKACFISIAERVKESMLKSGKIKDKNCTLM</sequence>
<dbReference type="InParanoid" id="D2VMD8"/>
<gene>
    <name evidence="3" type="ORF">NAEGRDRAFT_60775</name>
</gene>
<dbReference type="PROSITE" id="PS51421">
    <property type="entry name" value="RAS"/>
    <property type="match status" value="1"/>
</dbReference>
<keyword evidence="1" id="KW-0547">Nucleotide-binding</keyword>
<dbReference type="RefSeq" id="XP_002674715.1">
    <property type="nucleotide sequence ID" value="XM_002674669.1"/>
</dbReference>
<dbReference type="InterPro" id="IPR027417">
    <property type="entry name" value="P-loop_NTPase"/>
</dbReference>
<dbReference type="CDD" id="cd00876">
    <property type="entry name" value="Ras"/>
    <property type="match status" value="1"/>
</dbReference>
<protein>
    <submittedName>
        <fullName evidence="3">Ras family small GTPase</fullName>
    </submittedName>
</protein>
<dbReference type="OrthoDB" id="265044at2759"/>
<dbReference type="SMART" id="SM00174">
    <property type="entry name" value="RHO"/>
    <property type="match status" value="1"/>
</dbReference>
<dbReference type="InterPro" id="IPR005225">
    <property type="entry name" value="Small_GTP-bd"/>
</dbReference>
<dbReference type="Pfam" id="PF00071">
    <property type="entry name" value="Ras"/>
    <property type="match status" value="1"/>
</dbReference>
<dbReference type="GO" id="GO:0016020">
    <property type="term" value="C:membrane"/>
    <property type="evidence" value="ECO:0007669"/>
    <property type="project" value="InterPro"/>
</dbReference>
<dbReference type="eggNOG" id="KOG0395">
    <property type="taxonomic scope" value="Eukaryota"/>
</dbReference>
<evidence type="ECO:0000256" key="2">
    <source>
        <dbReference type="ARBA" id="ARBA00023134"/>
    </source>
</evidence>